<evidence type="ECO:0000256" key="1">
    <source>
        <dbReference type="SAM" id="MobiDB-lite"/>
    </source>
</evidence>
<feature type="region of interest" description="Disordered" evidence="1">
    <location>
        <begin position="1"/>
        <end position="43"/>
    </location>
</feature>
<gene>
    <name evidence="2" type="ORF">PM738_09310</name>
</gene>
<organism evidence="2 3">
    <name type="scientific">Thomasclavelia ramosa</name>
    <dbReference type="NCBI Taxonomy" id="1547"/>
    <lineage>
        <taxon>Bacteria</taxon>
        <taxon>Bacillati</taxon>
        <taxon>Bacillota</taxon>
        <taxon>Erysipelotrichia</taxon>
        <taxon>Erysipelotrichales</taxon>
        <taxon>Coprobacillaceae</taxon>
        <taxon>Thomasclavelia</taxon>
    </lineage>
</organism>
<comment type="caution">
    <text evidence="2">The sequence shown here is derived from an EMBL/GenBank/DDBJ whole genome shotgun (WGS) entry which is preliminary data.</text>
</comment>
<dbReference type="AlphaFoldDB" id="A0AB35IL69"/>
<proteinExistence type="predicted"/>
<feature type="compositionally biased region" description="Polar residues" evidence="1">
    <location>
        <begin position="10"/>
        <end position="28"/>
    </location>
</feature>
<reference evidence="2" key="1">
    <citation type="submission" date="2023-01" db="EMBL/GenBank/DDBJ databases">
        <title>Human gut microbiome strain richness.</title>
        <authorList>
            <person name="Chen-Liaw A."/>
        </authorList>
    </citation>
    <scope>NUCLEOTIDE SEQUENCE</scope>
    <source>
        <strain evidence="2">1001217st2_G6_1001217B_191108</strain>
    </source>
</reference>
<dbReference type="RefSeq" id="WP_003537439.1">
    <property type="nucleotide sequence ID" value="NZ_AP031443.1"/>
</dbReference>
<protein>
    <submittedName>
        <fullName evidence="2">Uncharacterized protein</fullName>
    </submittedName>
</protein>
<feature type="compositionally biased region" description="Basic and acidic residues" evidence="1">
    <location>
        <begin position="30"/>
        <end position="43"/>
    </location>
</feature>
<accession>A0AB35IL69</accession>
<evidence type="ECO:0000313" key="3">
    <source>
        <dbReference type="Proteomes" id="UP001211987"/>
    </source>
</evidence>
<dbReference type="Proteomes" id="UP001211987">
    <property type="component" value="Unassembled WGS sequence"/>
</dbReference>
<sequence length="43" mass="4954">MKNKKKQNKSNEAVKTAGNNQWTNNNTKYYPDERERQDGPGGN</sequence>
<dbReference type="GeneID" id="76833316"/>
<evidence type="ECO:0000313" key="2">
    <source>
        <dbReference type="EMBL" id="MDB7083998.1"/>
    </source>
</evidence>
<dbReference type="EMBL" id="JAQLKE010000013">
    <property type="protein sequence ID" value="MDB7083998.1"/>
    <property type="molecule type" value="Genomic_DNA"/>
</dbReference>
<name>A0AB35IL69_9FIRM</name>